<dbReference type="EMBL" id="BPLQ01011730">
    <property type="protein sequence ID" value="GIY59905.1"/>
    <property type="molecule type" value="Genomic_DNA"/>
</dbReference>
<evidence type="ECO:0000313" key="1">
    <source>
        <dbReference type="EMBL" id="GIY59905.1"/>
    </source>
</evidence>
<sequence length="77" mass="8682">MLEEGGVLSPSLRSRVKRLLWRRSVNTPPPALGKSPAAFSNDFCTRRFPFYVGEGVKMMEREASREESFEEGVTACE</sequence>
<evidence type="ECO:0000313" key="2">
    <source>
        <dbReference type="Proteomes" id="UP001054837"/>
    </source>
</evidence>
<proteinExistence type="predicted"/>
<dbReference type="Proteomes" id="UP001054837">
    <property type="component" value="Unassembled WGS sequence"/>
</dbReference>
<keyword evidence="2" id="KW-1185">Reference proteome</keyword>
<dbReference type="AlphaFoldDB" id="A0AAV4UPW2"/>
<accession>A0AAV4UPW2</accession>
<comment type="caution">
    <text evidence="1">The sequence shown here is derived from an EMBL/GenBank/DDBJ whole genome shotgun (WGS) entry which is preliminary data.</text>
</comment>
<organism evidence="1 2">
    <name type="scientific">Caerostris darwini</name>
    <dbReference type="NCBI Taxonomy" id="1538125"/>
    <lineage>
        <taxon>Eukaryota</taxon>
        <taxon>Metazoa</taxon>
        <taxon>Ecdysozoa</taxon>
        <taxon>Arthropoda</taxon>
        <taxon>Chelicerata</taxon>
        <taxon>Arachnida</taxon>
        <taxon>Araneae</taxon>
        <taxon>Araneomorphae</taxon>
        <taxon>Entelegynae</taxon>
        <taxon>Araneoidea</taxon>
        <taxon>Araneidae</taxon>
        <taxon>Caerostris</taxon>
    </lineage>
</organism>
<name>A0AAV4UPW2_9ARAC</name>
<gene>
    <name evidence="1" type="ORF">CDAR_95761</name>
</gene>
<reference evidence="1 2" key="1">
    <citation type="submission" date="2021-06" db="EMBL/GenBank/DDBJ databases">
        <title>Caerostris darwini draft genome.</title>
        <authorList>
            <person name="Kono N."/>
            <person name="Arakawa K."/>
        </authorList>
    </citation>
    <scope>NUCLEOTIDE SEQUENCE [LARGE SCALE GENOMIC DNA]</scope>
</reference>
<protein>
    <submittedName>
        <fullName evidence="1">Uncharacterized protein</fullName>
    </submittedName>
</protein>